<reference evidence="2" key="1">
    <citation type="submission" date="2016-11" db="EMBL/GenBank/DDBJ databases">
        <title>The genome of Nicotiana attenuata.</title>
        <authorList>
            <person name="Xu S."/>
            <person name="Brockmoeller T."/>
            <person name="Gaquerel E."/>
            <person name="Navarro A."/>
            <person name="Kuhl H."/>
            <person name="Gase K."/>
            <person name="Ling Z."/>
            <person name="Zhou W."/>
            <person name="Kreitzer C."/>
            <person name="Stanke M."/>
            <person name="Tang H."/>
            <person name="Lyons E."/>
            <person name="Pandey P."/>
            <person name="Pandey S.P."/>
            <person name="Timmermann B."/>
            <person name="Baldwin I.T."/>
        </authorList>
    </citation>
    <scope>NUCLEOTIDE SEQUENCE [LARGE SCALE GENOMIC DNA]</scope>
    <source>
        <strain evidence="2">UT</strain>
    </source>
</reference>
<sequence>MSSAANMIKVKNTIVQVVSQPEKSTSGVRSQIYTFMAKGLSNCMGKDWLTDAILASGTDNYPEESILNTLELSDRVRRGVSYWSSRGETDPTVPETLSYKLISNLCLVSEIHVIHFKVALCYGFVHSAYLFIFFKLTRNIMML</sequence>
<dbReference type="STRING" id="49451.A0A1J6IQM8"/>
<keyword evidence="1" id="KW-1133">Transmembrane helix</keyword>
<dbReference type="PANTHER" id="PTHR39741:SF2">
    <property type="entry name" value="F-BOX DOMAIN-CONTAINING PROTEIN"/>
    <property type="match status" value="1"/>
</dbReference>
<organism evidence="2 3">
    <name type="scientific">Nicotiana attenuata</name>
    <name type="common">Coyote tobacco</name>
    <dbReference type="NCBI Taxonomy" id="49451"/>
    <lineage>
        <taxon>Eukaryota</taxon>
        <taxon>Viridiplantae</taxon>
        <taxon>Streptophyta</taxon>
        <taxon>Embryophyta</taxon>
        <taxon>Tracheophyta</taxon>
        <taxon>Spermatophyta</taxon>
        <taxon>Magnoliopsida</taxon>
        <taxon>eudicotyledons</taxon>
        <taxon>Gunneridae</taxon>
        <taxon>Pentapetalae</taxon>
        <taxon>asterids</taxon>
        <taxon>lamiids</taxon>
        <taxon>Solanales</taxon>
        <taxon>Solanaceae</taxon>
        <taxon>Nicotianoideae</taxon>
        <taxon>Nicotianeae</taxon>
        <taxon>Nicotiana</taxon>
    </lineage>
</organism>
<feature type="transmembrane region" description="Helical" evidence="1">
    <location>
        <begin position="114"/>
        <end position="134"/>
    </location>
</feature>
<keyword evidence="1" id="KW-0472">Membrane</keyword>
<dbReference type="PANTHER" id="PTHR39741">
    <property type="entry name" value="F-BOX DOMAIN CONTAINING PROTEIN, EXPRESSED"/>
    <property type="match status" value="1"/>
</dbReference>
<dbReference type="EMBL" id="MJEQ01037183">
    <property type="protein sequence ID" value="OIT07150.1"/>
    <property type="molecule type" value="Genomic_DNA"/>
</dbReference>
<dbReference type="InterPro" id="IPR055336">
    <property type="entry name" value="At4g00755-like"/>
</dbReference>
<dbReference type="OMA" id="KFAEWES"/>
<keyword evidence="3" id="KW-1185">Reference proteome</keyword>
<evidence type="ECO:0000256" key="1">
    <source>
        <dbReference type="SAM" id="Phobius"/>
    </source>
</evidence>
<name>A0A1J6IQM8_NICAT</name>
<accession>A0A1J6IQM8</accession>
<gene>
    <name evidence="2" type="ORF">A4A49_26199</name>
</gene>
<keyword evidence="1" id="KW-0812">Transmembrane</keyword>
<comment type="caution">
    <text evidence="2">The sequence shown here is derived from an EMBL/GenBank/DDBJ whole genome shotgun (WGS) entry which is preliminary data.</text>
</comment>
<evidence type="ECO:0000313" key="2">
    <source>
        <dbReference type="EMBL" id="OIT07150.1"/>
    </source>
</evidence>
<evidence type="ECO:0000313" key="3">
    <source>
        <dbReference type="Proteomes" id="UP000187609"/>
    </source>
</evidence>
<dbReference type="Proteomes" id="UP000187609">
    <property type="component" value="Unassembled WGS sequence"/>
</dbReference>
<dbReference type="Gramene" id="OIT07150">
    <property type="protein sequence ID" value="OIT07150"/>
    <property type="gene ID" value="A4A49_26199"/>
</dbReference>
<proteinExistence type="predicted"/>
<dbReference type="AlphaFoldDB" id="A0A1J6IQM8"/>
<protein>
    <submittedName>
        <fullName evidence="2">F-box protein</fullName>
    </submittedName>
</protein>